<evidence type="ECO:0000259" key="6">
    <source>
        <dbReference type="Pfam" id="PF07732"/>
    </source>
</evidence>
<dbReference type="CDD" id="cd13857">
    <property type="entry name" value="CuRO_1_Diphenol_Ox"/>
    <property type="match status" value="1"/>
</dbReference>
<dbReference type="RefSeq" id="XP_025375937.1">
    <property type="nucleotide sequence ID" value="XM_025518514.1"/>
</dbReference>
<dbReference type="STRING" id="215250.A0A316YHQ9"/>
<dbReference type="InterPro" id="IPR001117">
    <property type="entry name" value="Cu-oxidase_2nd"/>
</dbReference>
<keyword evidence="3" id="KW-0325">Glycoprotein</keyword>
<dbReference type="Proteomes" id="UP000245768">
    <property type="component" value="Unassembled WGS sequence"/>
</dbReference>
<name>A0A316YHQ9_9BASI</name>
<dbReference type="SUPFAM" id="SSF49503">
    <property type="entry name" value="Cupredoxins"/>
    <property type="match status" value="3"/>
</dbReference>
<gene>
    <name evidence="7" type="ORF">FA10DRAFT_217632</name>
</gene>
<dbReference type="InParanoid" id="A0A316YHQ9"/>
<comment type="similarity">
    <text evidence="1">Belongs to the multicopper oxidase family.</text>
</comment>
<dbReference type="EMBL" id="KZ819638">
    <property type="protein sequence ID" value="PWN88739.1"/>
    <property type="molecule type" value="Genomic_DNA"/>
</dbReference>
<dbReference type="OrthoDB" id="2121828at2759"/>
<accession>A0A316YHQ9</accession>
<feature type="domain" description="Plastocyanin-like" evidence="4">
    <location>
        <begin position="136"/>
        <end position="276"/>
    </location>
</feature>
<evidence type="ECO:0000256" key="2">
    <source>
        <dbReference type="ARBA" id="ARBA00023008"/>
    </source>
</evidence>
<evidence type="ECO:0000256" key="1">
    <source>
        <dbReference type="ARBA" id="ARBA00010609"/>
    </source>
</evidence>
<feature type="domain" description="Plastocyanin-like" evidence="6">
    <location>
        <begin position="11"/>
        <end position="123"/>
    </location>
</feature>
<keyword evidence="2" id="KW-0186">Copper</keyword>
<dbReference type="InterPro" id="IPR011706">
    <property type="entry name" value="Cu-oxidase_C"/>
</dbReference>
<evidence type="ECO:0000259" key="4">
    <source>
        <dbReference type="Pfam" id="PF00394"/>
    </source>
</evidence>
<feature type="non-terminal residue" evidence="7">
    <location>
        <position position="1"/>
    </location>
</feature>
<feature type="domain" description="Plastocyanin-like" evidence="5">
    <location>
        <begin position="373"/>
        <end position="503"/>
    </location>
</feature>
<dbReference type="GeneID" id="37040430"/>
<dbReference type="GO" id="GO:0016491">
    <property type="term" value="F:oxidoreductase activity"/>
    <property type="evidence" value="ECO:0007669"/>
    <property type="project" value="InterPro"/>
</dbReference>
<dbReference type="Pfam" id="PF07731">
    <property type="entry name" value="Cu-oxidase_2"/>
    <property type="match status" value="1"/>
</dbReference>
<evidence type="ECO:0000313" key="7">
    <source>
        <dbReference type="EMBL" id="PWN88739.1"/>
    </source>
</evidence>
<dbReference type="AlphaFoldDB" id="A0A316YHQ9"/>
<dbReference type="InterPro" id="IPR008972">
    <property type="entry name" value="Cupredoxin"/>
</dbReference>
<protein>
    <submittedName>
        <fullName evidence="7">Multi-copper oxidase laccase-like protein</fullName>
    </submittedName>
</protein>
<sequence>TRSYSWTIAAQTGAPDGYDKTLYTINGQMPGPLVEANEGDTLEITVTNTLSEGTSIHWHGMYQNGTAYEDGVPGFSQCPIPAGSSYTYTFSTAGQYGTYWYHSHSSTQYTDGILGPMIIHSPSDPYVRGVDFTSEQVIIVQDWYHDGAEYIATELLTTDGYDGSSAAPSPQSGLINGAGVFNCSLLTDSDVTCTTPDPPAITVAAEKIRFRVINGGSHAQEHVSIDLHYLNVTGADGTAVLGPSVARVPIHNGQRYDFIADFSDASDGDSFWFRGELNTNCFASTDDDLNAITRLAIHIGTNNGTEPTTNDWDADLPTSCVDFDDSDLTPVTAEEAPLGLTTANVRQYTSAFGQLTVDSTSYSRFFVNSTTYTNYAYQPFLATINNGSSIDSSRVAFAEVADDEWAIDVIINNGDQNLDHPYHLHGADFYIVARGDGTMTVDEWSSISFNTTNPPRRDTLVIPGGNYAVLRLYSDIPGVWPLHCHIAWHLAEGFMGALVVHPEAI</sequence>
<dbReference type="PANTHER" id="PTHR11709">
    <property type="entry name" value="MULTI-COPPER OXIDASE"/>
    <property type="match status" value="1"/>
</dbReference>
<proteinExistence type="inferred from homology"/>
<organism evidence="7 8">
    <name type="scientific">Acaromyces ingoldii</name>
    <dbReference type="NCBI Taxonomy" id="215250"/>
    <lineage>
        <taxon>Eukaryota</taxon>
        <taxon>Fungi</taxon>
        <taxon>Dikarya</taxon>
        <taxon>Basidiomycota</taxon>
        <taxon>Ustilaginomycotina</taxon>
        <taxon>Exobasidiomycetes</taxon>
        <taxon>Exobasidiales</taxon>
        <taxon>Cryptobasidiaceae</taxon>
        <taxon>Acaromyces</taxon>
    </lineage>
</organism>
<feature type="non-terminal residue" evidence="7">
    <location>
        <position position="505"/>
    </location>
</feature>
<reference evidence="7 8" key="1">
    <citation type="journal article" date="2018" name="Mol. Biol. Evol.">
        <title>Broad Genomic Sampling Reveals a Smut Pathogenic Ancestry of the Fungal Clade Ustilaginomycotina.</title>
        <authorList>
            <person name="Kijpornyongpan T."/>
            <person name="Mondo S.J."/>
            <person name="Barry K."/>
            <person name="Sandor L."/>
            <person name="Lee J."/>
            <person name="Lipzen A."/>
            <person name="Pangilinan J."/>
            <person name="LaButti K."/>
            <person name="Hainaut M."/>
            <person name="Henrissat B."/>
            <person name="Grigoriev I.V."/>
            <person name="Spatafora J.W."/>
            <person name="Aime M.C."/>
        </authorList>
    </citation>
    <scope>NUCLEOTIDE SEQUENCE [LARGE SCALE GENOMIC DNA]</scope>
    <source>
        <strain evidence="7 8">MCA 4198</strain>
    </source>
</reference>
<dbReference type="Gene3D" id="2.60.40.420">
    <property type="entry name" value="Cupredoxins - blue copper proteins"/>
    <property type="match status" value="3"/>
</dbReference>
<evidence type="ECO:0000256" key="3">
    <source>
        <dbReference type="ARBA" id="ARBA00023180"/>
    </source>
</evidence>
<dbReference type="Pfam" id="PF00394">
    <property type="entry name" value="Cu-oxidase"/>
    <property type="match status" value="1"/>
</dbReference>
<dbReference type="InterPro" id="IPR045087">
    <property type="entry name" value="Cu-oxidase_fam"/>
</dbReference>
<dbReference type="PANTHER" id="PTHR11709:SF414">
    <property type="entry name" value="ADR239WP"/>
    <property type="match status" value="1"/>
</dbReference>
<dbReference type="GO" id="GO:0005507">
    <property type="term" value="F:copper ion binding"/>
    <property type="evidence" value="ECO:0007669"/>
    <property type="project" value="InterPro"/>
</dbReference>
<dbReference type="Pfam" id="PF07732">
    <property type="entry name" value="Cu-oxidase_3"/>
    <property type="match status" value="1"/>
</dbReference>
<dbReference type="InterPro" id="IPR011707">
    <property type="entry name" value="Cu-oxidase-like_N"/>
</dbReference>
<keyword evidence="8" id="KW-1185">Reference proteome</keyword>
<evidence type="ECO:0000259" key="5">
    <source>
        <dbReference type="Pfam" id="PF07731"/>
    </source>
</evidence>
<evidence type="ECO:0000313" key="8">
    <source>
        <dbReference type="Proteomes" id="UP000245768"/>
    </source>
</evidence>